<reference evidence="1 2" key="1">
    <citation type="submission" date="2019-07" db="EMBL/GenBank/DDBJ databases">
        <title>Complete Genome Sequence and Methylome Analysis of Nocardia otitidis-caviarum NEB252.</title>
        <authorList>
            <person name="Fomenkov A."/>
            <person name="Anton B.P."/>
            <person name="Vincze T."/>
            <person name="Roberts R.J."/>
        </authorList>
    </citation>
    <scope>NUCLEOTIDE SEQUENCE [LARGE SCALE GENOMIC DNA]</scope>
    <source>
        <strain evidence="1 2">NEB252</strain>
    </source>
</reference>
<dbReference type="Proteomes" id="UP000317039">
    <property type="component" value="Chromosome"/>
</dbReference>
<dbReference type="EMBL" id="CP041695">
    <property type="protein sequence ID" value="QDP82031.1"/>
    <property type="molecule type" value="Genomic_DNA"/>
</dbReference>
<evidence type="ECO:0000313" key="2">
    <source>
        <dbReference type="Proteomes" id="UP000317039"/>
    </source>
</evidence>
<organism evidence="1 2">
    <name type="scientific">Nocardia otitidiscaviarum</name>
    <dbReference type="NCBI Taxonomy" id="1823"/>
    <lineage>
        <taxon>Bacteria</taxon>
        <taxon>Bacillati</taxon>
        <taxon>Actinomycetota</taxon>
        <taxon>Actinomycetes</taxon>
        <taxon>Mycobacteriales</taxon>
        <taxon>Nocardiaceae</taxon>
        <taxon>Nocardia</taxon>
    </lineage>
</organism>
<gene>
    <name evidence="1" type="ORF">FOH10_28180</name>
</gene>
<dbReference type="GeneID" id="80336236"/>
<proteinExistence type="predicted"/>
<protein>
    <submittedName>
        <fullName evidence="1">Uncharacterized protein</fullName>
    </submittedName>
</protein>
<name>A0A516NT21_9NOCA</name>
<dbReference type="AlphaFoldDB" id="A0A516NT21"/>
<sequence length="173" mass="18754">MGNIVPGDVGPEPSRMDGLYIHWVIDSVEYVGPSAPPTSKPPVATCAPGDVAQQQILWSEQAINTSETSMEAGFEGKGASAAVKTSETKSHIQGLTLNTWVDCSKVPPAPDGMRTNFYQLYNKEIWTGHWSIYQCGLVAGCREINRGPASGVYYVPMASTYMKVEPDNVEGQR</sequence>
<evidence type="ECO:0000313" key="1">
    <source>
        <dbReference type="EMBL" id="QDP82031.1"/>
    </source>
</evidence>
<accession>A0A516NT21</accession>
<dbReference type="KEGG" id="nod:FOH10_28180"/>
<dbReference type="RefSeq" id="WP_143982956.1">
    <property type="nucleotide sequence ID" value="NZ_CP041695.1"/>
</dbReference>